<name>A0A9P5HA90_9HYPO</name>
<feature type="compositionally biased region" description="Basic and acidic residues" evidence="1">
    <location>
        <begin position="473"/>
        <end position="482"/>
    </location>
</feature>
<dbReference type="AlphaFoldDB" id="A0A9P5HA90"/>
<evidence type="ECO:0000313" key="2">
    <source>
        <dbReference type="EMBL" id="KAF7553314.1"/>
    </source>
</evidence>
<accession>A0A9P5HA90</accession>
<proteinExistence type="predicted"/>
<feature type="compositionally biased region" description="Basic and acidic residues" evidence="1">
    <location>
        <begin position="86"/>
        <end position="100"/>
    </location>
</feature>
<dbReference type="Proteomes" id="UP000722485">
    <property type="component" value="Unassembled WGS sequence"/>
</dbReference>
<feature type="compositionally biased region" description="Basic and acidic residues" evidence="1">
    <location>
        <begin position="430"/>
        <end position="447"/>
    </location>
</feature>
<feature type="compositionally biased region" description="Acidic residues" evidence="1">
    <location>
        <begin position="101"/>
        <end position="110"/>
    </location>
</feature>
<feature type="region of interest" description="Disordered" evidence="1">
    <location>
        <begin position="261"/>
        <end position="286"/>
    </location>
</feature>
<evidence type="ECO:0000256" key="1">
    <source>
        <dbReference type="SAM" id="MobiDB-lite"/>
    </source>
</evidence>
<dbReference type="OrthoDB" id="5104157at2759"/>
<sequence>MTVQQGPKACWFNRLFKSIAKEPSSQDVSESEEEGRKIKLDTDSPIDYSSPLPYSGSDDGPYIKSSPPPSHQPLPSSARFESPYDSTRRFGSRPDSHFELSDDLGTEEDSPMPKPKFLASSRSSSSVGLKSILKAPKTWPRNQERRQGRGMPFSSIGGSPLAKHAVSSPSERIQHTKKQAKTIRTSASKKVVTVPEKKYNSAFKHLAFSAYSPSQRTQHAKKQIKPIKGSASKKLVTVSKKKSNSALKRFALTALTSSVKKGKHNPLGSPKTIWSPRRKPIANGTYPTPANRGWTYKIDKPVFDVREFKPAVIRDGVSEHAIKPTIARLEKKIAAGEVFANQSQDSTSRYKWDTDWNLPAARSDVTSRAMEAELLHRGIKTDKQYGNFWYNLMMRYSHLAGSSVPLFTMKKKSLDDFVEESMKNRRDLVPKWKNEEQEPAKKPEGVEALKLWGAGETDNESSSASGSDNEEDLIAKMHDVTRKQRIQGGGGTSLGR</sequence>
<evidence type="ECO:0000313" key="3">
    <source>
        <dbReference type="Proteomes" id="UP000722485"/>
    </source>
</evidence>
<comment type="caution">
    <text evidence="2">The sequence shown here is derived from an EMBL/GenBank/DDBJ whole genome shotgun (WGS) entry which is preliminary data.</text>
</comment>
<feature type="region of interest" description="Disordered" evidence="1">
    <location>
        <begin position="21"/>
        <end position="184"/>
    </location>
</feature>
<feature type="compositionally biased region" description="Gly residues" evidence="1">
    <location>
        <begin position="487"/>
        <end position="496"/>
    </location>
</feature>
<gene>
    <name evidence="2" type="ORF">G7Z17_g3732</name>
</gene>
<organism evidence="2 3">
    <name type="scientific">Cylindrodendrum hubeiense</name>
    <dbReference type="NCBI Taxonomy" id="595255"/>
    <lineage>
        <taxon>Eukaryota</taxon>
        <taxon>Fungi</taxon>
        <taxon>Dikarya</taxon>
        <taxon>Ascomycota</taxon>
        <taxon>Pezizomycotina</taxon>
        <taxon>Sordariomycetes</taxon>
        <taxon>Hypocreomycetidae</taxon>
        <taxon>Hypocreales</taxon>
        <taxon>Nectriaceae</taxon>
        <taxon>Cylindrodendrum</taxon>
    </lineage>
</organism>
<protein>
    <submittedName>
        <fullName evidence="2">Uncharacterized protein</fullName>
    </submittedName>
</protein>
<keyword evidence="3" id="KW-1185">Reference proteome</keyword>
<dbReference type="EMBL" id="JAANBB010000047">
    <property type="protein sequence ID" value="KAF7553314.1"/>
    <property type="molecule type" value="Genomic_DNA"/>
</dbReference>
<reference evidence="2" key="1">
    <citation type="submission" date="2020-03" db="EMBL/GenBank/DDBJ databases">
        <title>Draft Genome Sequence of Cylindrodendrum hubeiense.</title>
        <authorList>
            <person name="Buettner E."/>
            <person name="Kellner H."/>
        </authorList>
    </citation>
    <scope>NUCLEOTIDE SEQUENCE</scope>
    <source>
        <strain evidence="2">IHI 201604</strain>
    </source>
</reference>
<feature type="region of interest" description="Disordered" evidence="1">
    <location>
        <begin position="430"/>
        <end position="496"/>
    </location>
</feature>